<dbReference type="AntiFam" id="ANF00012">
    <property type="entry name" value="tRNA translation"/>
</dbReference>
<reference evidence="2" key="1">
    <citation type="submission" date="2017-08" db="EMBL/GenBank/DDBJ databases">
        <authorList>
            <person name="Brisse S."/>
        </authorList>
    </citation>
    <scope>NUCLEOTIDE SEQUENCE [LARGE SCALE GENOMIC DNA]</scope>
    <source>
        <strain evidence="2">06D021</strain>
    </source>
</reference>
<gene>
    <name evidence="1" type="ORF">KOSB73_20103</name>
</gene>
<dbReference type="EMBL" id="FZTC01000012">
    <property type="protein sequence ID" value="SNU33318.1"/>
    <property type="molecule type" value="Genomic_DNA"/>
</dbReference>
<organism evidence="1 2">
    <name type="scientific">Klebsiella grimontii</name>
    <dbReference type="NCBI Taxonomy" id="2058152"/>
    <lineage>
        <taxon>Bacteria</taxon>
        <taxon>Pseudomonadati</taxon>
        <taxon>Pseudomonadota</taxon>
        <taxon>Gammaproteobacteria</taxon>
        <taxon>Enterobacterales</taxon>
        <taxon>Enterobacteriaceae</taxon>
        <taxon>Klebsiella/Raoultella group</taxon>
        <taxon>Klebsiella</taxon>
    </lineage>
</organism>
<proteinExistence type="predicted"/>
<dbReference type="Proteomes" id="UP000220639">
    <property type="component" value="Unassembled WGS sequence"/>
</dbReference>
<protein>
    <submittedName>
        <fullName evidence="1">Uncharacterized protein</fullName>
    </submittedName>
</protein>
<evidence type="ECO:0000313" key="1">
    <source>
        <dbReference type="EMBL" id="SNU33318.1"/>
    </source>
</evidence>
<dbReference type="AlphaFoldDB" id="A0A285AXF4"/>
<evidence type="ECO:0000313" key="2">
    <source>
        <dbReference type="Proteomes" id="UP000220639"/>
    </source>
</evidence>
<accession>A0A285AXF4</accession>
<sequence length="98" mass="11309">MLAIISQTMKQQRGCYLGEYGASGRIRTSDRSVRSRVLYPAELRMHRETCFTADIDTAAEAVSSKRWCIREDDSLGSPFGPLLKQRYPPRCWRLSRRP</sequence>
<name>A0A285AXF4_9ENTR</name>